<dbReference type="EMBL" id="CP002198">
    <property type="protein sequence ID" value="ADN16096.1"/>
    <property type="molecule type" value="Genomic_DNA"/>
</dbReference>
<name>E0U809_GLOV7</name>
<dbReference type="PROSITE" id="PS50076">
    <property type="entry name" value="DNAJ_2"/>
    <property type="match status" value="1"/>
</dbReference>
<dbReference type="AlphaFoldDB" id="E0U809"/>
<dbReference type="RefSeq" id="WP_013324159.1">
    <property type="nucleotide sequence ID" value="NC_014501.1"/>
</dbReference>
<gene>
    <name evidence="2" type="ordered locus">Cyan7822_4178</name>
</gene>
<dbReference type="Proteomes" id="UP000008206">
    <property type="component" value="Chromosome"/>
</dbReference>
<evidence type="ECO:0000313" key="3">
    <source>
        <dbReference type="Proteomes" id="UP000008206"/>
    </source>
</evidence>
<dbReference type="InterPro" id="IPR052763">
    <property type="entry name" value="DnaJ_C4"/>
</dbReference>
<dbReference type="CDD" id="cd06257">
    <property type="entry name" value="DnaJ"/>
    <property type="match status" value="1"/>
</dbReference>
<dbReference type="PANTHER" id="PTHR44825">
    <property type="match status" value="1"/>
</dbReference>
<dbReference type="SUPFAM" id="SSF46565">
    <property type="entry name" value="Chaperone J-domain"/>
    <property type="match status" value="1"/>
</dbReference>
<protein>
    <submittedName>
        <fullName evidence="2">Heat shock protein DnaJ domain protein</fullName>
    </submittedName>
</protein>
<proteinExistence type="predicted"/>
<dbReference type="OrthoDB" id="9779889at2"/>
<dbReference type="PRINTS" id="PR00625">
    <property type="entry name" value="JDOMAIN"/>
</dbReference>
<keyword evidence="3" id="KW-1185">Reference proteome</keyword>
<feature type="domain" description="J" evidence="1">
    <location>
        <begin position="5"/>
        <end position="69"/>
    </location>
</feature>
<dbReference type="Gene3D" id="1.10.287.110">
    <property type="entry name" value="DnaJ domain"/>
    <property type="match status" value="1"/>
</dbReference>
<dbReference type="STRING" id="497965.Cyan7822_4178"/>
<reference evidence="3" key="1">
    <citation type="journal article" date="2011" name="MBio">
        <title>Novel metabolic attributes of the genus Cyanothece, comprising a group of unicellular nitrogen-fixing Cyanobacteria.</title>
        <authorList>
            <person name="Bandyopadhyay A."/>
            <person name="Elvitigala T."/>
            <person name="Welsh E."/>
            <person name="Stockel J."/>
            <person name="Liberton M."/>
            <person name="Min H."/>
            <person name="Sherman L.A."/>
            <person name="Pakrasi H.B."/>
        </authorList>
    </citation>
    <scope>NUCLEOTIDE SEQUENCE [LARGE SCALE GENOMIC DNA]</scope>
    <source>
        <strain evidence="3">PCC 7822</strain>
    </source>
</reference>
<dbReference type="SMART" id="SM00271">
    <property type="entry name" value="DnaJ"/>
    <property type="match status" value="1"/>
</dbReference>
<dbReference type="KEGG" id="cyj:Cyan7822_4178"/>
<dbReference type="InterPro" id="IPR036869">
    <property type="entry name" value="J_dom_sf"/>
</dbReference>
<accession>E0U809</accession>
<sequence length="234" mass="27479">MVKSNHYKTLEVSQQATQGEIKQAYRRLAKQFHPDSRCETADHDKIVMINAAYEVLGDPQRRRAYDQQLSVGDTYDFSKRRQRRTADAQDIYQHHRQAEKNGEAYQDQWYQQTYSQVIRLINQIIKPLDSQIEALSADPFDDQLMEVFQSYLETCRHYLNQAKLLFSSRPNPPKLAKVAANLYYCLNQVNDGIEELELFTLNYDDHHLHTGKELFRIASRLRSEAQEYAKACVR</sequence>
<dbReference type="PANTHER" id="PTHR44825:SF1">
    <property type="entry name" value="DNAJ HOMOLOG SUBFAMILY C MEMBER 4"/>
    <property type="match status" value="1"/>
</dbReference>
<evidence type="ECO:0000313" key="2">
    <source>
        <dbReference type="EMBL" id="ADN16096.1"/>
    </source>
</evidence>
<dbReference type="InterPro" id="IPR001623">
    <property type="entry name" value="DnaJ_domain"/>
</dbReference>
<dbReference type="Pfam" id="PF00226">
    <property type="entry name" value="DnaJ"/>
    <property type="match status" value="1"/>
</dbReference>
<evidence type="ECO:0000259" key="1">
    <source>
        <dbReference type="PROSITE" id="PS50076"/>
    </source>
</evidence>
<organism evidence="2 3">
    <name type="scientific">Gloeothece verrucosa (strain PCC 7822)</name>
    <name type="common">Cyanothece sp. (strain PCC 7822)</name>
    <dbReference type="NCBI Taxonomy" id="497965"/>
    <lineage>
        <taxon>Bacteria</taxon>
        <taxon>Bacillati</taxon>
        <taxon>Cyanobacteriota</taxon>
        <taxon>Cyanophyceae</taxon>
        <taxon>Oscillatoriophycideae</taxon>
        <taxon>Chroococcales</taxon>
        <taxon>Aphanothecaceae</taxon>
        <taxon>Gloeothece</taxon>
        <taxon>Gloeothece verrucosa</taxon>
    </lineage>
</organism>
<dbReference type="HOGENOM" id="CLU_1189056_0_0_3"/>
<dbReference type="eggNOG" id="COG0484">
    <property type="taxonomic scope" value="Bacteria"/>
</dbReference>
<keyword evidence="2" id="KW-0346">Stress response</keyword>